<dbReference type="Gramene" id="Solyc02g092527.1.1">
    <property type="protein sequence ID" value="Solyc02g092527.1.1"/>
    <property type="gene ID" value="Solyc02g092527.1"/>
</dbReference>
<keyword evidence="2" id="KW-1185">Reference proteome</keyword>
<evidence type="ECO:0000313" key="1">
    <source>
        <dbReference type="EnsemblPlants" id="Solyc02g092527.1.1"/>
    </source>
</evidence>
<dbReference type="EnsemblPlants" id="Solyc02g092527.1.1">
    <property type="protein sequence ID" value="Solyc02g092527.1.1"/>
    <property type="gene ID" value="Solyc02g092527.1"/>
</dbReference>
<evidence type="ECO:0000313" key="2">
    <source>
        <dbReference type="Proteomes" id="UP000004994"/>
    </source>
</evidence>
<dbReference type="Proteomes" id="UP000004994">
    <property type="component" value="Chromosome 2"/>
</dbReference>
<dbReference type="AlphaFoldDB" id="A0A3Q7FDB9"/>
<organism evidence="1">
    <name type="scientific">Solanum lycopersicum</name>
    <name type="common">Tomato</name>
    <name type="synonym">Lycopersicon esculentum</name>
    <dbReference type="NCBI Taxonomy" id="4081"/>
    <lineage>
        <taxon>Eukaryota</taxon>
        <taxon>Viridiplantae</taxon>
        <taxon>Streptophyta</taxon>
        <taxon>Embryophyta</taxon>
        <taxon>Tracheophyta</taxon>
        <taxon>Spermatophyta</taxon>
        <taxon>Magnoliopsida</taxon>
        <taxon>eudicotyledons</taxon>
        <taxon>Gunneridae</taxon>
        <taxon>Pentapetalae</taxon>
        <taxon>asterids</taxon>
        <taxon>lamiids</taxon>
        <taxon>Solanales</taxon>
        <taxon>Solanaceae</taxon>
        <taxon>Solanoideae</taxon>
        <taxon>Solaneae</taxon>
        <taxon>Solanum</taxon>
        <taxon>Solanum subgen. Lycopersicon</taxon>
    </lineage>
</organism>
<protein>
    <submittedName>
        <fullName evidence="1">Uncharacterized protein</fullName>
    </submittedName>
</protein>
<proteinExistence type="predicted"/>
<dbReference type="InParanoid" id="A0A3Q7FDB9"/>
<sequence>MGTRINGLMLEIEQLEQYGDYIILQKLSARSLYSCHPNSVIRILQLEQLFPNLQIDDFMN</sequence>
<reference evidence="1" key="1">
    <citation type="journal article" date="2012" name="Nature">
        <title>The tomato genome sequence provides insights into fleshy fruit evolution.</title>
        <authorList>
            <consortium name="Tomato Genome Consortium"/>
        </authorList>
    </citation>
    <scope>NUCLEOTIDE SEQUENCE [LARGE SCALE GENOMIC DNA]</scope>
    <source>
        <strain evidence="1">cv. Heinz 1706</strain>
    </source>
</reference>
<reference evidence="1" key="2">
    <citation type="submission" date="2019-01" db="UniProtKB">
        <authorList>
            <consortium name="EnsemblPlants"/>
        </authorList>
    </citation>
    <scope>IDENTIFICATION</scope>
    <source>
        <strain evidence="1">cv. Heinz 1706</strain>
    </source>
</reference>
<name>A0A3Q7FDB9_SOLLC</name>
<accession>A0A3Q7FDB9</accession>